<reference evidence="3 4" key="1">
    <citation type="submission" date="2022-04" db="EMBL/GenBank/DDBJ databases">
        <title>Positive selection, recombination, and allopatry shape intraspecific diversity of widespread and dominant cyanobacteria.</title>
        <authorList>
            <person name="Wei J."/>
            <person name="Shu W."/>
            <person name="Hu C."/>
        </authorList>
    </citation>
    <scope>NUCLEOTIDE SEQUENCE [LARGE SCALE GENOMIC DNA]</scope>
    <source>
        <strain evidence="3 4">GB2-A5</strain>
    </source>
</reference>
<dbReference type="Pfam" id="PF00975">
    <property type="entry name" value="Thioesterase"/>
    <property type="match status" value="1"/>
</dbReference>
<gene>
    <name evidence="3" type="ORF">NDI37_01285</name>
</gene>
<sequence length="1376" mass="155173">MKAEETEVFVFPASFAQQRLWFLDQLFPGNTFYNVAAALRLKGSLNTSALEETFNEIVRRHEALRTTFRMLNGQPVQVIAPSLTIPLPVVDLQSLPATEREAETQRIATQERSRPFDLSHDSLLRVMLLQLGSSEHVLLLNLHHIICDGWSIGVLIRELGILYAAFANKERSPLPELPIQYADFADWQREWLQGEVLESQLAYWKQQLDNIPSLNLPTDKPRPATPTYRGATQFLELPKSLSEELEALSQRQGVTVFMTLLAAFQILLYRYTQQSDILVGSPIANRNRREIEGLIGFFVNSLVLRTNLSGNPTFLELLSRVREVTLGAYAHQDLPFEKLVEELHPERNLSQHPLFQVAFSLQNTPIEALELPGLTLSQLEFDSPSAKFDLEFHLWESPESFKGQVIYSTDLFDDATITRMLGHYQTLLESIVANPQKRLGELTILTNAEQKQLLIFSHNQSTTQNLPSKIEDCFHQLFEAQVEQSPDAIALIFQNQQLTYRELNIRANQLAHHLQQLGVVPDVLVGICVERSVDMIVGLLGILKAGGAYLPLDPSYPQERLNFMLEDAQISILLTQSILAPLWKDCWGERQHGLSVVCLDTDWDEIAYHPQHNPTSNVTLDNLAYVIYTSGSTGKPKGVLVQHRGVSNLAEAQIEVFKLQPSDRILQFASLSFDASIFEIIMALRIGATLYIAKKESLLPGQALIKLCKDNNITCITLPPAVLAVLPKEELPALHTIICAGESCSKDIVNKWASDHRFFNAYGPTEATVWATIAEINDNSEKPPIGRPIANTQIYILDRYLQPVPIGISGELYISGDGLARGYLNRPELTAERFIPNPFIKAVKIENEAQIQVNSSFYPLKEESRTERLYKTGDLATFKPDGNIEFLGRIDEQVKIRGFRIELGESEAVLRQYPAVKEAVVIVREDRPDDKRLVAYIVPQQNQALTTIEIRDFLKKKLPDYMVPSFFVLIDSLPLTVNGKVARLALPTPFNLKSEISNLTLHVAPRTSTESTLAKIWAEVLNIERVGIGDNFFDLGGNSLLAIRLMDEVYKQFKRELPLSTLFLNPTVESLASTLFVENNSRSWSPLVAIQPKGSNPPFFCVHPIFGVVFPYYELAYHLGKNQPFYGLQPRGIDGEQPPITRIEDMAAYYIEALRVVQPKGPYFLGGWSFGGLVAFEMAQQLQKSGHEVGLVAMLDTLAPGSDNQPSFKDGFRFLFTIATRYIWSFIIDYFYLLTDSKNNSQSFISHFPILNKLVLLLEKNLFWRSILGEEAIANLMSQESRSQILRELTIQPMLRVFHANSEATLNYSPQVYPNRITLFKTSVQLKTEQDTSMGWSNLAVGGVEIHNIPGNHLTMLKKPHVQVLCEQLKACIEKV</sequence>
<dbReference type="Pfam" id="PF00501">
    <property type="entry name" value="AMP-binding"/>
    <property type="match status" value="1"/>
</dbReference>
<dbReference type="Gene3D" id="3.30.559.10">
    <property type="entry name" value="Chloramphenicol acetyltransferase-like domain"/>
    <property type="match status" value="1"/>
</dbReference>
<dbReference type="InterPro" id="IPR020459">
    <property type="entry name" value="AMP-binding"/>
</dbReference>
<accession>A0ABV0JI26</accession>
<dbReference type="Gene3D" id="3.30.300.30">
    <property type="match status" value="1"/>
</dbReference>
<dbReference type="Pfam" id="PF13193">
    <property type="entry name" value="AMP-binding_C"/>
    <property type="match status" value="1"/>
</dbReference>
<dbReference type="InterPro" id="IPR029058">
    <property type="entry name" value="AB_hydrolase_fold"/>
</dbReference>
<dbReference type="SUPFAM" id="SSF52777">
    <property type="entry name" value="CoA-dependent acyltransferases"/>
    <property type="match status" value="2"/>
</dbReference>
<dbReference type="EMBL" id="JAMPKK010000002">
    <property type="protein sequence ID" value="MEP0863099.1"/>
    <property type="molecule type" value="Genomic_DNA"/>
</dbReference>
<dbReference type="PROSITE" id="PS50075">
    <property type="entry name" value="CARRIER"/>
    <property type="match status" value="1"/>
</dbReference>
<dbReference type="InterPro" id="IPR045851">
    <property type="entry name" value="AMP-bd_C_sf"/>
</dbReference>
<dbReference type="Gene3D" id="1.10.1200.10">
    <property type="entry name" value="ACP-like"/>
    <property type="match status" value="1"/>
</dbReference>
<dbReference type="Gene3D" id="3.40.50.980">
    <property type="match status" value="2"/>
</dbReference>
<dbReference type="InterPro" id="IPR010071">
    <property type="entry name" value="AA_adenyl_dom"/>
</dbReference>
<dbReference type="InterPro" id="IPR036736">
    <property type="entry name" value="ACP-like_sf"/>
</dbReference>
<organism evidence="3 4">
    <name type="scientific">Funiculus sociatus GB2-A5</name>
    <dbReference type="NCBI Taxonomy" id="2933946"/>
    <lineage>
        <taxon>Bacteria</taxon>
        <taxon>Bacillati</taxon>
        <taxon>Cyanobacteriota</taxon>
        <taxon>Cyanophyceae</taxon>
        <taxon>Coleofasciculales</taxon>
        <taxon>Coleofasciculaceae</taxon>
        <taxon>Funiculus</taxon>
    </lineage>
</organism>
<dbReference type="CDD" id="cd19531">
    <property type="entry name" value="LCL_NRPS-like"/>
    <property type="match status" value="1"/>
</dbReference>
<dbReference type="Proteomes" id="UP001442494">
    <property type="component" value="Unassembled WGS sequence"/>
</dbReference>
<dbReference type="InterPro" id="IPR023213">
    <property type="entry name" value="CAT-like_dom_sf"/>
</dbReference>
<comment type="cofactor">
    <cofactor evidence="1">
        <name>pantetheine 4'-phosphate</name>
        <dbReference type="ChEBI" id="CHEBI:47942"/>
    </cofactor>
</comment>
<evidence type="ECO:0000259" key="2">
    <source>
        <dbReference type="PROSITE" id="PS50075"/>
    </source>
</evidence>
<dbReference type="Pfam" id="PF00668">
    <property type="entry name" value="Condensation"/>
    <property type="match status" value="1"/>
</dbReference>
<proteinExistence type="predicted"/>
<dbReference type="InterPro" id="IPR009081">
    <property type="entry name" value="PP-bd_ACP"/>
</dbReference>
<dbReference type="InterPro" id="IPR001031">
    <property type="entry name" value="Thioesterase"/>
</dbReference>
<dbReference type="InterPro" id="IPR001242">
    <property type="entry name" value="Condensation_dom"/>
</dbReference>
<dbReference type="PROSITE" id="PS00455">
    <property type="entry name" value="AMP_BINDING"/>
    <property type="match status" value="1"/>
</dbReference>
<dbReference type="PRINTS" id="PR00154">
    <property type="entry name" value="AMPBINDING"/>
</dbReference>
<dbReference type="InterPro" id="IPR025110">
    <property type="entry name" value="AMP-bd_C"/>
</dbReference>
<comment type="caution">
    <text evidence="3">The sequence shown here is derived from an EMBL/GenBank/DDBJ whole genome shotgun (WGS) entry which is preliminary data.</text>
</comment>
<dbReference type="Gene3D" id="2.30.38.10">
    <property type="entry name" value="Luciferase, Domain 3"/>
    <property type="match status" value="1"/>
</dbReference>
<dbReference type="SUPFAM" id="SSF56801">
    <property type="entry name" value="Acetyl-CoA synthetase-like"/>
    <property type="match status" value="1"/>
</dbReference>
<dbReference type="Pfam" id="PF00550">
    <property type="entry name" value="PP-binding"/>
    <property type="match status" value="1"/>
</dbReference>
<feature type="domain" description="Carrier" evidence="2">
    <location>
        <begin position="1004"/>
        <end position="1079"/>
    </location>
</feature>
<dbReference type="CDD" id="cd17652">
    <property type="entry name" value="A_NRPS_CmdD_like"/>
    <property type="match status" value="1"/>
</dbReference>
<name>A0ABV0JI26_9CYAN</name>
<dbReference type="Gene3D" id="3.40.50.1820">
    <property type="entry name" value="alpha/beta hydrolase"/>
    <property type="match status" value="1"/>
</dbReference>
<protein>
    <submittedName>
        <fullName evidence="3">Amino acid adenylation domain-containing protein</fullName>
    </submittedName>
</protein>
<dbReference type="RefSeq" id="WP_190428011.1">
    <property type="nucleotide sequence ID" value="NZ_JAMPKK010000002.1"/>
</dbReference>
<dbReference type="Gene3D" id="3.30.559.30">
    <property type="entry name" value="Nonribosomal peptide synthetase, condensation domain"/>
    <property type="match status" value="1"/>
</dbReference>
<dbReference type="InterPro" id="IPR000873">
    <property type="entry name" value="AMP-dep_synth/lig_dom"/>
</dbReference>
<dbReference type="PANTHER" id="PTHR45527:SF1">
    <property type="entry name" value="FATTY ACID SYNTHASE"/>
    <property type="match status" value="1"/>
</dbReference>
<dbReference type="SUPFAM" id="SSF47336">
    <property type="entry name" value="ACP-like"/>
    <property type="match status" value="1"/>
</dbReference>
<dbReference type="InterPro" id="IPR020845">
    <property type="entry name" value="AMP-binding_CS"/>
</dbReference>
<evidence type="ECO:0000313" key="3">
    <source>
        <dbReference type="EMBL" id="MEP0863099.1"/>
    </source>
</evidence>
<evidence type="ECO:0000313" key="4">
    <source>
        <dbReference type="Proteomes" id="UP001442494"/>
    </source>
</evidence>
<dbReference type="SUPFAM" id="SSF53474">
    <property type="entry name" value="alpha/beta-Hydrolases"/>
    <property type="match status" value="1"/>
</dbReference>
<keyword evidence="4" id="KW-1185">Reference proteome</keyword>
<dbReference type="NCBIfam" id="TIGR01733">
    <property type="entry name" value="AA-adenyl-dom"/>
    <property type="match status" value="1"/>
</dbReference>
<evidence type="ECO:0000256" key="1">
    <source>
        <dbReference type="ARBA" id="ARBA00001957"/>
    </source>
</evidence>
<dbReference type="PANTHER" id="PTHR45527">
    <property type="entry name" value="NONRIBOSOMAL PEPTIDE SYNTHETASE"/>
    <property type="match status" value="1"/>
</dbReference>